<reference evidence="10" key="1">
    <citation type="journal article" date="2021" name="Proc. Natl. Acad. Sci. U.S.A.">
        <title>A Catalog of Tens of Thousands of Viruses from Human Metagenomes Reveals Hidden Associations with Chronic Diseases.</title>
        <authorList>
            <person name="Tisza M.J."/>
            <person name="Buck C.B."/>
        </authorList>
    </citation>
    <scope>NUCLEOTIDE SEQUENCE</scope>
    <source>
        <strain evidence="10">CtWdm1</strain>
    </source>
</reference>
<dbReference type="PROSITE" id="PS51736">
    <property type="entry name" value="RECOMBINASES_3"/>
    <property type="match status" value="1"/>
</dbReference>
<dbReference type="GO" id="GO:0003677">
    <property type="term" value="F:DNA binding"/>
    <property type="evidence" value="ECO:0007669"/>
    <property type="project" value="UniProtKB-KW"/>
</dbReference>
<accession>A0A8S5RYF5</accession>
<dbReference type="EMBL" id="BK032509">
    <property type="protein sequence ID" value="DAF43547.1"/>
    <property type="molecule type" value="Genomic_DNA"/>
</dbReference>
<dbReference type="PANTHER" id="PTHR30461:SF23">
    <property type="entry name" value="DNA RECOMBINASE-RELATED"/>
    <property type="match status" value="1"/>
</dbReference>
<dbReference type="InterPro" id="IPR025827">
    <property type="entry name" value="Zn_ribbon_recom_dom"/>
</dbReference>
<feature type="active site" description="O-(5'-phospho-DNA)-serine intermediate" evidence="5 6">
    <location>
        <position position="11"/>
    </location>
</feature>
<sequence length="519" mass="61145">MRNVAIYVRVSTMHQAEQGYSIDSQLADCRKKAHDLGAITINEYVDKGKSGAFLDRPELQRMLNDIKTEKESYDALIIYKLDRLSRDSMGLAYIIKILQQKNIKIISTDGAQYGTNPQDVLTMQIMGSIAQFDNALRKERSIRGKIEKRKQGKLDKITKYGYIFNDEKQNLDIKEDEAIVIRKIFKWFTEDNLSAFRISKKLNTEKIPAPQPKINRKIINKDNIWFESTIRTMLKDETYAGIRHTMIYKFEKISLNNMKKTKRPPEEWISVPVPSIISRETWDKANNIMNRKSTNLRRTQRTWILQGLVFCEKCGQIMNIKQTPKIGKIKENEEKYNFYFKCRTNILNWFGSDKKCPNRQVPIYALEDSVWETLLNIFYSKETLEKYLKETQLKDNVYNLLDKLIEDRNKLSKNKNKIVEWFADGKIDQEIADNKINDLNNKINDLDKKISNLQSTNRSKKSFSINNLYDIFHKIKNPNREQKKEIIHSVVEKIFVERLDNKRSNAYTKPVLKIRIILR</sequence>
<feature type="domain" description="Recombinase" evidence="9">
    <location>
        <begin position="159"/>
        <end position="295"/>
    </location>
</feature>
<dbReference type="PROSITE" id="PS51737">
    <property type="entry name" value="RECOMBINASE_DNA_BIND"/>
    <property type="match status" value="1"/>
</dbReference>
<evidence type="ECO:0000256" key="6">
    <source>
        <dbReference type="PROSITE-ProRule" id="PRU10137"/>
    </source>
</evidence>
<dbReference type="Gene3D" id="3.40.50.1390">
    <property type="entry name" value="Resolvase, N-terminal catalytic domain"/>
    <property type="match status" value="1"/>
</dbReference>
<organism evidence="10">
    <name type="scientific">Siphoviridae sp. ctWdm1</name>
    <dbReference type="NCBI Taxonomy" id="2827883"/>
    <lineage>
        <taxon>Viruses</taxon>
        <taxon>Duplodnaviria</taxon>
        <taxon>Heunggongvirae</taxon>
        <taxon>Uroviricota</taxon>
        <taxon>Caudoviricetes</taxon>
    </lineage>
</organism>
<dbReference type="GO" id="GO:0000150">
    <property type="term" value="F:DNA strand exchange activity"/>
    <property type="evidence" value="ECO:0007669"/>
    <property type="project" value="UniProtKB-KW"/>
</dbReference>
<dbReference type="SUPFAM" id="SSF53041">
    <property type="entry name" value="Resolvase-like"/>
    <property type="match status" value="1"/>
</dbReference>
<proteinExistence type="predicted"/>
<dbReference type="CDD" id="cd00338">
    <property type="entry name" value="Ser_Recombinase"/>
    <property type="match status" value="1"/>
</dbReference>
<dbReference type="InterPro" id="IPR011109">
    <property type="entry name" value="DNA_bind_recombinase_dom"/>
</dbReference>
<evidence type="ECO:0000256" key="4">
    <source>
        <dbReference type="ARBA" id="ARBA00023172"/>
    </source>
</evidence>
<feature type="coiled-coil region" evidence="7">
    <location>
        <begin position="394"/>
        <end position="456"/>
    </location>
</feature>
<protein>
    <submittedName>
        <fullName evidence="10">Integrase</fullName>
    </submittedName>
</protein>
<evidence type="ECO:0000313" key="10">
    <source>
        <dbReference type="EMBL" id="DAF43547.1"/>
    </source>
</evidence>
<dbReference type="SUPFAM" id="SSF161270">
    <property type="entry name" value="PspA lactotransferrin-binding region"/>
    <property type="match status" value="1"/>
</dbReference>
<dbReference type="GO" id="GO:0015074">
    <property type="term" value="P:DNA integration"/>
    <property type="evidence" value="ECO:0007669"/>
    <property type="project" value="UniProtKB-KW"/>
</dbReference>
<evidence type="ECO:0000259" key="9">
    <source>
        <dbReference type="PROSITE" id="PS51737"/>
    </source>
</evidence>
<dbReference type="SMART" id="SM00857">
    <property type="entry name" value="Resolvase"/>
    <property type="match status" value="1"/>
</dbReference>
<evidence type="ECO:0000256" key="1">
    <source>
        <dbReference type="ARBA" id="ARBA00022908"/>
    </source>
</evidence>
<dbReference type="InterPro" id="IPR050639">
    <property type="entry name" value="SSR_resolvase"/>
</dbReference>
<keyword evidence="3" id="KW-0238">DNA-binding</keyword>
<feature type="domain" description="Resolvase/invertase-type recombinase catalytic" evidence="8">
    <location>
        <begin position="3"/>
        <end position="152"/>
    </location>
</feature>
<keyword evidence="2" id="KW-0230">DNA invertase</keyword>
<dbReference type="InterPro" id="IPR038109">
    <property type="entry name" value="DNA_bind_recomb_sf"/>
</dbReference>
<name>A0A8S5RYF5_9CAUD</name>
<dbReference type="PANTHER" id="PTHR30461">
    <property type="entry name" value="DNA-INVERTASE FROM LAMBDOID PROPHAGE"/>
    <property type="match status" value="1"/>
</dbReference>
<keyword evidence="1" id="KW-0229">DNA integration</keyword>
<dbReference type="InterPro" id="IPR006118">
    <property type="entry name" value="Recombinase_CS"/>
</dbReference>
<dbReference type="Pfam" id="PF00239">
    <property type="entry name" value="Resolvase"/>
    <property type="match status" value="1"/>
</dbReference>
<dbReference type="InterPro" id="IPR006119">
    <property type="entry name" value="Resolv_N"/>
</dbReference>
<dbReference type="Pfam" id="PF07508">
    <property type="entry name" value="Recombinase"/>
    <property type="match status" value="1"/>
</dbReference>
<dbReference type="Gene3D" id="3.90.1750.20">
    <property type="entry name" value="Putative Large Serine Recombinase, Chain B, Domain 2"/>
    <property type="match status" value="1"/>
</dbReference>
<evidence type="ECO:0000256" key="3">
    <source>
        <dbReference type="ARBA" id="ARBA00023125"/>
    </source>
</evidence>
<dbReference type="InterPro" id="IPR036162">
    <property type="entry name" value="Resolvase-like_N_sf"/>
</dbReference>
<evidence type="ECO:0000256" key="2">
    <source>
        <dbReference type="ARBA" id="ARBA00023100"/>
    </source>
</evidence>
<dbReference type="Pfam" id="PF13408">
    <property type="entry name" value="Zn_ribbon_recom"/>
    <property type="match status" value="1"/>
</dbReference>
<evidence type="ECO:0000259" key="8">
    <source>
        <dbReference type="PROSITE" id="PS51736"/>
    </source>
</evidence>
<keyword evidence="7" id="KW-0175">Coiled coil</keyword>
<dbReference type="PROSITE" id="PS00397">
    <property type="entry name" value="RECOMBINASES_1"/>
    <property type="match status" value="1"/>
</dbReference>
<evidence type="ECO:0000256" key="7">
    <source>
        <dbReference type="SAM" id="Coils"/>
    </source>
</evidence>
<keyword evidence="4" id="KW-0233">DNA recombination</keyword>
<evidence type="ECO:0000256" key="5">
    <source>
        <dbReference type="PIRSR" id="PIRSR606118-50"/>
    </source>
</evidence>